<feature type="transmembrane region" description="Helical" evidence="1">
    <location>
        <begin position="75"/>
        <end position="99"/>
    </location>
</feature>
<feature type="domain" description="DUF2062" evidence="2">
    <location>
        <begin position="10"/>
        <end position="140"/>
    </location>
</feature>
<feature type="transmembrane region" description="Helical" evidence="1">
    <location>
        <begin position="44"/>
        <end position="68"/>
    </location>
</feature>
<keyword evidence="1" id="KW-1133">Transmembrane helix</keyword>
<feature type="transmembrane region" description="Helical" evidence="1">
    <location>
        <begin position="21"/>
        <end position="38"/>
    </location>
</feature>
<dbReference type="OrthoDB" id="370141at2"/>
<reference evidence="3 4" key="1">
    <citation type="submission" date="2019-01" db="EMBL/GenBank/DDBJ databases">
        <title>Litorilituus lipolytica sp. nov., isolated from intertidal sand of the Yellow Sea in China.</title>
        <authorList>
            <person name="Liu A."/>
        </authorList>
    </citation>
    <scope>NUCLEOTIDE SEQUENCE [LARGE SCALE GENOMIC DNA]</scope>
    <source>
        <strain evidence="3 4">RZ04</strain>
    </source>
</reference>
<organism evidence="3 4">
    <name type="scientific">Litorilituus lipolyticus</name>
    <dbReference type="NCBI Taxonomy" id="2491017"/>
    <lineage>
        <taxon>Bacteria</taxon>
        <taxon>Pseudomonadati</taxon>
        <taxon>Pseudomonadota</taxon>
        <taxon>Gammaproteobacteria</taxon>
        <taxon>Alteromonadales</taxon>
        <taxon>Colwelliaceae</taxon>
        <taxon>Litorilituus</taxon>
    </lineage>
</organism>
<evidence type="ECO:0000313" key="4">
    <source>
        <dbReference type="Proteomes" id="UP000315303"/>
    </source>
</evidence>
<dbReference type="InterPro" id="IPR018639">
    <property type="entry name" value="DUF2062"/>
</dbReference>
<evidence type="ECO:0000256" key="1">
    <source>
        <dbReference type="SAM" id="Phobius"/>
    </source>
</evidence>
<protein>
    <submittedName>
        <fullName evidence="3">TIGR03546 family protein</fullName>
    </submittedName>
</protein>
<keyword evidence="1" id="KW-0472">Membrane</keyword>
<keyword evidence="4" id="KW-1185">Reference proteome</keyword>
<dbReference type="EMBL" id="SAWY01000011">
    <property type="protein sequence ID" value="TPH16585.1"/>
    <property type="molecule type" value="Genomic_DNA"/>
</dbReference>
<dbReference type="Proteomes" id="UP000315303">
    <property type="component" value="Unassembled WGS sequence"/>
</dbReference>
<sequence>MLTLLAKLFHALNSDSSIRQIALAIALGFFFALAPFFSLHNWVIFFFVLLIKVHLGSFILSVGFFSALSYLLSPLIVWLGESLLTAPVLTSFFTTMYQLTWFKLAHWHHTYTFGAFVLGLVLSVPIYFLAKVFVEKYRVHIMAFFQKFKIVQALKASKFYKIYLSISGNNMGASL</sequence>
<dbReference type="NCBIfam" id="TIGR03546">
    <property type="entry name" value="TIGR03546 family protein"/>
    <property type="match status" value="1"/>
</dbReference>
<dbReference type="Pfam" id="PF09835">
    <property type="entry name" value="DUF2062"/>
    <property type="match status" value="1"/>
</dbReference>
<gene>
    <name evidence="3" type="ORF">EPA86_06320</name>
</gene>
<dbReference type="InterPro" id="IPR019935">
    <property type="entry name" value="CHP03546"/>
</dbReference>
<comment type="caution">
    <text evidence="3">The sequence shown here is derived from an EMBL/GenBank/DDBJ whole genome shotgun (WGS) entry which is preliminary data.</text>
</comment>
<name>A0A502L255_9GAMM</name>
<feature type="transmembrane region" description="Helical" evidence="1">
    <location>
        <begin position="111"/>
        <end position="130"/>
    </location>
</feature>
<evidence type="ECO:0000313" key="3">
    <source>
        <dbReference type="EMBL" id="TPH16585.1"/>
    </source>
</evidence>
<proteinExistence type="predicted"/>
<evidence type="ECO:0000259" key="2">
    <source>
        <dbReference type="Pfam" id="PF09835"/>
    </source>
</evidence>
<accession>A0A502L255</accession>
<dbReference type="AlphaFoldDB" id="A0A502L255"/>
<keyword evidence="1" id="KW-0812">Transmembrane</keyword>
<dbReference type="RefSeq" id="WP_140602583.1">
    <property type="nucleotide sequence ID" value="NZ_SAWY01000011.1"/>
</dbReference>